<evidence type="ECO:0000313" key="9">
    <source>
        <dbReference type="Proteomes" id="UP000679575"/>
    </source>
</evidence>
<keyword evidence="4 5" id="KW-0520">NAD</keyword>
<dbReference type="Pfam" id="PF14833">
    <property type="entry name" value="NAD_binding_11"/>
    <property type="match status" value="1"/>
</dbReference>
<dbReference type="InterPro" id="IPR011548">
    <property type="entry name" value="HIBADH"/>
</dbReference>
<name>A0ABX7YQV0_9GAMM</name>
<dbReference type="InterPro" id="IPR036291">
    <property type="entry name" value="NAD(P)-bd_dom_sf"/>
</dbReference>
<dbReference type="EC" id="1.1.1.31" evidence="5"/>
<dbReference type="Gene3D" id="1.10.1040.10">
    <property type="entry name" value="N-(1-d-carboxylethyl)-l-norvaline Dehydrogenase, domain 2"/>
    <property type="match status" value="1"/>
</dbReference>
<organism evidence="8 9">
    <name type="scientific">Shewanella yunxiaonensis</name>
    <dbReference type="NCBI Taxonomy" id="2829809"/>
    <lineage>
        <taxon>Bacteria</taxon>
        <taxon>Pseudomonadati</taxon>
        <taxon>Pseudomonadota</taxon>
        <taxon>Gammaproteobacteria</taxon>
        <taxon>Alteromonadales</taxon>
        <taxon>Shewanellaceae</taxon>
        <taxon>Shewanella</taxon>
    </lineage>
</organism>
<accession>A0ABX7YQV0</accession>
<sequence length="300" mass="31018">MSTVAFVGLGNMGLPMAINLLHKGFKVRAFDLITEATEALAEKGATACHSAVAAATGADVVVSMLPAGKHTRALYLGDGDSKGLLQTVSEDTLLIDCSTIDAATAKEVSLQAEEQGFDFVDAPVSGGTAGAAAGTLTFICGGNVGAVDRARPILEAMGRNIFHAGGPGSGQLAKICNNMLLSVLMVGTSEALSMGIDNGLDPKVLSDIMKASSGGNWTLEKYNPCPGVMPDVPASKDYQGGFMVDLMVKDLGLSQETALKSLSSTPMGALARALFVAHARKGNGRRDFSSIFEQFNDKKA</sequence>
<dbReference type="InterPro" id="IPR006115">
    <property type="entry name" value="6PGDH_NADP-bd"/>
</dbReference>
<keyword evidence="2 5" id="KW-0101">Branched-chain amino acid catabolism</keyword>
<comment type="catalytic activity">
    <reaction evidence="5">
        <text>3-hydroxy-2-methylpropanoate + NAD(+) = 2-methyl-3-oxopropanoate + NADH + H(+)</text>
        <dbReference type="Rhea" id="RHEA:17681"/>
        <dbReference type="ChEBI" id="CHEBI:11805"/>
        <dbReference type="ChEBI" id="CHEBI:15378"/>
        <dbReference type="ChEBI" id="CHEBI:57540"/>
        <dbReference type="ChEBI" id="CHEBI:57700"/>
        <dbReference type="ChEBI" id="CHEBI:57945"/>
        <dbReference type="EC" id="1.1.1.31"/>
    </reaction>
</comment>
<evidence type="ECO:0000256" key="5">
    <source>
        <dbReference type="RuleBase" id="RU910714"/>
    </source>
</evidence>
<protein>
    <recommendedName>
        <fullName evidence="5">3-hydroxyisobutyrate dehydrogenase</fullName>
        <shortName evidence="5">HIBADH</shortName>
        <ecNumber evidence="5">1.1.1.31</ecNumber>
    </recommendedName>
</protein>
<dbReference type="SUPFAM" id="SSF48179">
    <property type="entry name" value="6-phosphogluconate dehydrogenase C-terminal domain-like"/>
    <property type="match status" value="1"/>
</dbReference>
<evidence type="ECO:0000256" key="2">
    <source>
        <dbReference type="ARBA" id="ARBA00022456"/>
    </source>
</evidence>
<comment type="similarity">
    <text evidence="1 5">Belongs to the HIBADH-related family.</text>
</comment>
<dbReference type="EMBL" id="CP073587">
    <property type="protein sequence ID" value="QUN04729.1"/>
    <property type="molecule type" value="Genomic_DNA"/>
</dbReference>
<comment type="pathway">
    <text evidence="5">Amino-acid degradation; L-valine degradation.</text>
</comment>
<evidence type="ECO:0000259" key="6">
    <source>
        <dbReference type="Pfam" id="PF03446"/>
    </source>
</evidence>
<dbReference type="PANTHER" id="PTHR22981">
    <property type="entry name" value="3-HYDROXYISOBUTYRATE DEHYDROGENASE-RELATED"/>
    <property type="match status" value="1"/>
</dbReference>
<dbReference type="PROSITE" id="PS00895">
    <property type="entry name" value="3_HYDROXYISOBUT_DH"/>
    <property type="match status" value="1"/>
</dbReference>
<dbReference type="RefSeq" id="WP_212593782.1">
    <property type="nucleotide sequence ID" value="NZ_CP073587.1"/>
</dbReference>
<dbReference type="GO" id="GO:0008442">
    <property type="term" value="F:3-hydroxyisobutyrate dehydrogenase activity"/>
    <property type="evidence" value="ECO:0007669"/>
    <property type="project" value="UniProtKB-EC"/>
</dbReference>
<evidence type="ECO:0000259" key="7">
    <source>
        <dbReference type="Pfam" id="PF14833"/>
    </source>
</evidence>
<feature type="domain" description="3-hydroxyisobutyrate dehydrogenase-like NAD-binding" evidence="7">
    <location>
        <begin position="168"/>
        <end position="292"/>
    </location>
</feature>
<dbReference type="PANTHER" id="PTHR22981:SF7">
    <property type="entry name" value="3-HYDROXYISOBUTYRATE DEHYDROGENASE, MITOCHONDRIAL"/>
    <property type="match status" value="1"/>
</dbReference>
<evidence type="ECO:0000256" key="4">
    <source>
        <dbReference type="ARBA" id="ARBA00023027"/>
    </source>
</evidence>
<dbReference type="InterPro" id="IPR015815">
    <property type="entry name" value="HIBADH-related"/>
</dbReference>
<dbReference type="Pfam" id="PF03446">
    <property type="entry name" value="NAD_binding_2"/>
    <property type="match status" value="1"/>
</dbReference>
<dbReference type="Proteomes" id="UP000679575">
    <property type="component" value="Chromosome"/>
</dbReference>
<evidence type="ECO:0000256" key="1">
    <source>
        <dbReference type="ARBA" id="ARBA00009080"/>
    </source>
</evidence>
<dbReference type="Gene3D" id="3.40.50.720">
    <property type="entry name" value="NAD(P)-binding Rossmann-like Domain"/>
    <property type="match status" value="1"/>
</dbReference>
<dbReference type="PIRSF" id="PIRSF000103">
    <property type="entry name" value="HIBADH"/>
    <property type="match status" value="1"/>
</dbReference>
<dbReference type="InterPro" id="IPR013328">
    <property type="entry name" value="6PGD_dom2"/>
</dbReference>
<evidence type="ECO:0000256" key="3">
    <source>
        <dbReference type="ARBA" id="ARBA00023002"/>
    </source>
</evidence>
<keyword evidence="9" id="KW-1185">Reference proteome</keyword>
<proteinExistence type="inferred from homology"/>
<dbReference type="SUPFAM" id="SSF51735">
    <property type="entry name" value="NAD(P)-binding Rossmann-fold domains"/>
    <property type="match status" value="1"/>
</dbReference>
<evidence type="ECO:0000313" key="8">
    <source>
        <dbReference type="EMBL" id="QUN04729.1"/>
    </source>
</evidence>
<feature type="domain" description="6-phosphogluconate dehydrogenase NADP-binding" evidence="6">
    <location>
        <begin position="3"/>
        <end position="165"/>
    </location>
</feature>
<dbReference type="InterPro" id="IPR008927">
    <property type="entry name" value="6-PGluconate_DH-like_C_sf"/>
</dbReference>
<keyword evidence="3 5" id="KW-0560">Oxidoreductase</keyword>
<gene>
    <name evidence="8" type="primary">mmsB</name>
    <name evidence="8" type="ORF">KDN34_10735</name>
</gene>
<dbReference type="NCBIfam" id="TIGR01692">
    <property type="entry name" value="HIBADH"/>
    <property type="match status" value="1"/>
</dbReference>
<dbReference type="InterPro" id="IPR002204">
    <property type="entry name" value="3-OH-isobutyrate_DH-rel_CS"/>
</dbReference>
<reference evidence="8 9" key="1">
    <citation type="submission" date="2021-04" db="EMBL/GenBank/DDBJ databases">
        <title>Novel species identification of genus Shewanella.</title>
        <authorList>
            <person name="Liu G."/>
        </authorList>
    </citation>
    <scope>NUCLEOTIDE SEQUENCE [LARGE SCALE GENOMIC DNA]</scope>
    <source>
        <strain evidence="8 9">FJAT-54481</strain>
    </source>
</reference>
<dbReference type="InterPro" id="IPR029154">
    <property type="entry name" value="HIBADH-like_NADP-bd"/>
</dbReference>